<evidence type="ECO:0000256" key="2">
    <source>
        <dbReference type="ARBA" id="ARBA00007441"/>
    </source>
</evidence>
<dbReference type="InterPro" id="IPR015421">
    <property type="entry name" value="PyrdxlP-dep_Trfase_major"/>
</dbReference>
<dbReference type="GO" id="GO:0006520">
    <property type="term" value="P:amino acid metabolic process"/>
    <property type="evidence" value="ECO:0007669"/>
    <property type="project" value="InterPro"/>
</dbReference>
<proteinExistence type="inferred from homology"/>
<dbReference type="eggNOG" id="COG0436">
    <property type="taxonomic scope" value="Bacteria"/>
</dbReference>
<gene>
    <name evidence="8" type="ORF">Desaf_0501</name>
</gene>
<organism evidence="8 9">
    <name type="scientific">Desulfocurvibacter africanus subsp. africanus str. Walvis Bay</name>
    <dbReference type="NCBI Taxonomy" id="690850"/>
    <lineage>
        <taxon>Bacteria</taxon>
        <taxon>Pseudomonadati</taxon>
        <taxon>Thermodesulfobacteriota</taxon>
        <taxon>Desulfovibrionia</taxon>
        <taxon>Desulfovibrionales</taxon>
        <taxon>Desulfovibrionaceae</taxon>
        <taxon>Desulfocurvibacter</taxon>
    </lineage>
</organism>
<dbReference type="InterPro" id="IPR004838">
    <property type="entry name" value="NHTrfase_class1_PyrdxlP-BS"/>
</dbReference>
<dbReference type="GO" id="GO:0030170">
    <property type="term" value="F:pyridoxal phosphate binding"/>
    <property type="evidence" value="ECO:0007669"/>
    <property type="project" value="InterPro"/>
</dbReference>
<dbReference type="Proteomes" id="UP000007844">
    <property type="component" value="Chromosome"/>
</dbReference>
<dbReference type="HOGENOM" id="CLU_017584_4_3_7"/>
<dbReference type="PROSITE" id="PS00105">
    <property type="entry name" value="AA_TRANSFER_CLASS_1"/>
    <property type="match status" value="1"/>
</dbReference>
<reference evidence="8 9" key="1">
    <citation type="journal article" date="2011" name="J. Bacteriol.">
        <title>Genome sequence of the mercury-methylating and pleomorphic Desulfovibrio africanus Strain Walvis Bay.</title>
        <authorList>
            <person name="Brown S.D."/>
            <person name="Wall J.D."/>
            <person name="Kucken A.M."/>
            <person name="Gilmour C.C."/>
            <person name="Podar M."/>
            <person name="Brandt C.C."/>
            <person name="Teshima H."/>
            <person name="Detter J.C."/>
            <person name="Han C.S."/>
            <person name="Land M.L."/>
            <person name="Lucas S."/>
            <person name="Han J."/>
            <person name="Pennacchio L."/>
            <person name="Nolan M."/>
            <person name="Pitluck S."/>
            <person name="Woyke T."/>
            <person name="Goodwin L."/>
            <person name="Palumbo A.V."/>
            <person name="Elias D.A."/>
        </authorList>
    </citation>
    <scope>NUCLEOTIDE SEQUENCE [LARGE SCALE GENOMIC DNA]</scope>
    <source>
        <strain evidence="8 9">Walvis Bay</strain>
    </source>
</reference>
<evidence type="ECO:0000256" key="1">
    <source>
        <dbReference type="ARBA" id="ARBA00001933"/>
    </source>
</evidence>
<keyword evidence="5" id="KW-0663">Pyridoxal phosphate</keyword>
<dbReference type="SUPFAM" id="SSF53383">
    <property type="entry name" value="PLP-dependent transferases"/>
    <property type="match status" value="1"/>
</dbReference>
<dbReference type="AlphaFoldDB" id="F3YUH2"/>
<dbReference type="Pfam" id="PF00155">
    <property type="entry name" value="Aminotran_1_2"/>
    <property type="match status" value="1"/>
</dbReference>
<dbReference type="GO" id="GO:0008483">
    <property type="term" value="F:transaminase activity"/>
    <property type="evidence" value="ECO:0007669"/>
    <property type="project" value="UniProtKB-KW"/>
</dbReference>
<evidence type="ECO:0000313" key="8">
    <source>
        <dbReference type="EMBL" id="EGJ48854.1"/>
    </source>
</evidence>
<accession>F3YUH2</accession>
<evidence type="ECO:0000256" key="6">
    <source>
        <dbReference type="RuleBase" id="RU000481"/>
    </source>
</evidence>
<comment type="cofactor">
    <cofactor evidence="1 6">
        <name>pyridoxal 5'-phosphate</name>
        <dbReference type="ChEBI" id="CHEBI:597326"/>
    </cofactor>
</comment>
<dbReference type="CDD" id="cd00609">
    <property type="entry name" value="AAT_like"/>
    <property type="match status" value="1"/>
</dbReference>
<protein>
    <recommendedName>
        <fullName evidence="6">Aminotransferase</fullName>
        <ecNumber evidence="6">2.6.1.-</ecNumber>
    </recommendedName>
</protein>
<dbReference type="RefSeq" id="WP_014258700.1">
    <property type="nucleotide sequence ID" value="NC_016629.1"/>
</dbReference>
<evidence type="ECO:0000256" key="3">
    <source>
        <dbReference type="ARBA" id="ARBA00022576"/>
    </source>
</evidence>
<evidence type="ECO:0000256" key="4">
    <source>
        <dbReference type="ARBA" id="ARBA00022679"/>
    </source>
</evidence>
<dbReference type="PANTHER" id="PTHR46383">
    <property type="entry name" value="ASPARTATE AMINOTRANSFERASE"/>
    <property type="match status" value="1"/>
</dbReference>
<evidence type="ECO:0000256" key="5">
    <source>
        <dbReference type="ARBA" id="ARBA00022898"/>
    </source>
</evidence>
<dbReference type="STRING" id="690850.Desaf_0501"/>
<dbReference type="PANTHER" id="PTHR46383:SF2">
    <property type="entry name" value="AMINOTRANSFERASE"/>
    <property type="match status" value="1"/>
</dbReference>
<dbReference type="InterPro" id="IPR050596">
    <property type="entry name" value="AspAT/PAT-like"/>
</dbReference>
<evidence type="ECO:0000259" key="7">
    <source>
        <dbReference type="Pfam" id="PF00155"/>
    </source>
</evidence>
<dbReference type="EC" id="2.6.1.-" evidence="6"/>
<sequence>MSPLTRFEAIKPFYVMSVLERAQELERQGAHIVHLEIGEPDFDAPACVREAACRAMDAGHTHYTHSLGLPELRQAISEDYDARYGVSVDPERILVTSGTSPAMLLCFSVLCGAGDNVLIPDPGYACYPNFIRFVCAEPRLVPVREEDGFQYQVSAVRAVMDERSRAVVINSPGNPTGTIMPADTMAALAELAEQGLPIVSDEIYHGLTYVGRERSILEFTDKAFVLNGFSKLYAMTGWRLGYLISPERYMPALRKLAQNLFICAGSVAQWAGLAALREAAADVERMRATYDERRRYMLGRLRAMGLTVAVEPTSAFYILANAKRFTSDSLAFAFDVLEKAHVGVTPGMDFGPGGEGYIRFSYANSLENIREGMDRLERYLSGLGR</sequence>
<comment type="similarity">
    <text evidence="2 6">Belongs to the class-I pyridoxal-phosphate-dependent aminotransferase family.</text>
</comment>
<dbReference type="KEGG" id="daf:Desaf_0501"/>
<dbReference type="EMBL" id="CP003221">
    <property type="protein sequence ID" value="EGJ48854.1"/>
    <property type="molecule type" value="Genomic_DNA"/>
</dbReference>
<keyword evidence="4 6" id="KW-0808">Transferase</keyword>
<dbReference type="InterPro" id="IPR004839">
    <property type="entry name" value="Aminotransferase_I/II_large"/>
</dbReference>
<name>F3YUH2_DESAF</name>
<dbReference type="InterPro" id="IPR015424">
    <property type="entry name" value="PyrdxlP-dep_Trfase"/>
</dbReference>
<keyword evidence="9" id="KW-1185">Reference proteome</keyword>
<dbReference type="Gene3D" id="3.40.640.10">
    <property type="entry name" value="Type I PLP-dependent aspartate aminotransferase-like (Major domain)"/>
    <property type="match status" value="1"/>
</dbReference>
<evidence type="ECO:0000313" key="9">
    <source>
        <dbReference type="Proteomes" id="UP000007844"/>
    </source>
</evidence>
<feature type="domain" description="Aminotransferase class I/classII large" evidence="7">
    <location>
        <begin position="31"/>
        <end position="376"/>
    </location>
</feature>
<keyword evidence="3 6" id="KW-0032">Aminotransferase</keyword>